<feature type="non-terminal residue" evidence="1">
    <location>
        <position position="1"/>
    </location>
</feature>
<dbReference type="InterPro" id="IPR023214">
    <property type="entry name" value="HAD_sf"/>
</dbReference>
<dbReference type="EMBL" id="BARS01038864">
    <property type="protein sequence ID" value="GAG14255.1"/>
    <property type="molecule type" value="Genomic_DNA"/>
</dbReference>
<dbReference type="InterPro" id="IPR036412">
    <property type="entry name" value="HAD-like_sf"/>
</dbReference>
<reference evidence="1" key="1">
    <citation type="journal article" date="2014" name="Front. Microbiol.">
        <title>High frequency of phylogenetically diverse reductive dehalogenase-homologous genes in deep subseafloor sedimentary metagenomes.</title>
        <authorList>
            <person name="Kawai M."/>
            <person name="Futagami T."/>
            <person name="Toyoda A."/>
            <person name="Takaki Y."/>
            <person name="Nishi S."/>
            <person name="Hori S."/>
            <person name="Arai W."/>
            <person name="Tsubouchi T."/>
            <person name="Morono Y."/>
            <person name="Uchiyama I."/>
            <person name="Ito T."/>
            <person name="Fujiyama A."/>
            <person name="Inagaki F."/>
            <person name="Takami H."/>
        </authorList>
    </citation>
    <scope>NUCLEOTIDE SEQUENCE</scope>
    <source>
        <strain evidence="1">Expedition CK06-06</strain>
    </source>
</reference>
<organism evidence="1">
    <name type="scientific">marine sediment metagenome</name>
    <dbReference type="NCBI Taxonomy" id="412755"/>
    <lineage>
        <taxon>unclassified sequences</taxon>
        <taxon>metagenomes</taxon>
        <taxon>ecological metagenomes</taxon>
    </lineage>
</organism>
<name>X0V7X6_9ZZZZ</name>
<sequence length="73" mass="7741">FQAVATLALDLKRSILIGDSLTDLQAGLNAGTGKTALVLTGRGLQQAQSLEVQQMKPFPIFDNLAQALDVLCE</sequence>
<accession>X0V7X6</accession>
<dbReference type="SUPFAM" id="SSF56784">
    <property type="entry name" value="HAD-like"/>
    <property type="match status" value="1"/>
</dbReference>
<comment type="caution">
    <text evidence="1">The sequence shown here is derived from an EMBL/GenBank/DDBJ whole genome shotgun (WGS) entry which is preliminary data.</text>
</comment>
<proteinExistence type="predicted"/>
<dbReference type="Gene3D" id="3.40.50.1000">
    <property type="entry name" value="HAD superfamily/HAD-like"/>
    <property type="match status" value="1"/>
</dbReference>
<dbReference type="AlphaFoldDB" id="X0V7X6"/>
<dbReference type="Pfam" id="PF13242">
    <property type="entry name" value="Hydrolase_like"/>
    <property type="match status" value="1"/>
</dbReference>
<protein>
    <recommendedName>
        <fullName evidence="2">D,D-heptose 1,7-bisphosphate phosphatase</fullName>
    </recommendedName>
</protein>
<evidence type="ECO:0000313" key="1">
    <source>
        <dbReference type="EMBL" id="GAG14255.1"/>
    </source>
</evidence>
<evidence type="ECO:0008006" key="2">
    <source>
        <dbReference type="Google" id="ProtNLM"/>
    </source>
</evidence>
<gene>
    <name evidence="1" type="ORF">S01H1_59431</name>
</gene>